<dbReference type="AlphaFoldDB" id="A0A9D1T2L7"/>
<reference evidence="1" key="2">
    <citation type="journal article" date="2021" name="PeerJ">
        <title>Extensive microbial diversity within the chicken gut microbiome revealed by metagenomics and culture.</title>
        <authorList>
            <person name="Gilroy R."/>
            <person name="Ravi A."/>
            <person name="Getino M."/>
            <person name="Pursley I."/>
            <person name="Horton D.L."/>
            <person name="Alikhan N.F."/>
            <person name="Baker D."/>
            <person name="Gharbi K."/>
            <person name="Hall N."/>
            <person name="Watson M."/>
            <person name="Adriaenssens E.M."/>
            <person name="Foster-Nyarko E."/>
            <person name="Jarju S."/>
            <person name="Secka A."/>
            <person name="Antonio M."/>
            <person name="Oren A."/>
            <person name="Chaudhuri R.R."/>
            <person name="La Ragione R."/>
            <person name="Hildebrand F."/>
            <person name="Pallen M.J."/>
        </authorList>
    </citation>
    <scope>NUCLEOTIDE SEQUENCE</scope>
    <source>
        <strain evidence="1">35461</strain>
    </source>
</reference>
<dbReference type="Gene3D" id="3.40.50.1000">
    <property type="entry name" value="HAD superfamily/HAD-like"/>
    <property type="match status" value="1"/>
</dbReference>
<evidence type="ECO:0000313" key="2">
    <source>
        <dbReference type="Proteomes" id="UP000886845"/>
    </source>
</evidence>
<dbReference type="InterPro" id="IPR023214">
    <property type="entry name" value="HAD_sf"/>
</dbReference>
<dbReference type="Pfam" id="PF00702">
    <property type="entry name" value="Hydrolase"/>
    <property type="match status" value="1"/>
</dbReference>
<protein>
    <submittedName>
        <fullName evidence="1">HAD family phosphatase</fullName>
    </submittedName>
</protein>
<accession>A0A9D1T2L7</accession>
<dbReference type="Proteomes" id="UP000886845">
    <property type="component" value="Unassembled WGS sequence"/>
</dbReference>
<proteinExistence type="predicted"/>
<dbReference type="PANTHER" id="PTHR43611">
    <property type="entry name" value="ALPHA-D-GLUCOSE 1-PHOSPHATE PHOSPHATASE"/>
    <property type="match status" value="1"/>
</dbReference>
<evidence type="ECO:0000313" key="1">
    <source>
        <dbReference type="EMBL" id="HIV09565.1"/>
    </source>
</evidence>
<dbReference type="InterPro" id="IPR036412">
    <property type="entry name" value="HAD-like_sf"/>
</dbReference>
<dbReference type="EMBL" id="DVOR01000178">
    <property type="protein sequence ID" value="HIV09565.1"/>
    <property type="molecule type" value="Genomic_DNA"/>
</dbReference>
<organism evidence="1 2">
    <name type="scientific">Candidatus Spyradenecus faecavium</name>
    <dbReference type="NCBI Taxonomy" id="2840947"/>
    <lineage>
        <taxon>Bacteria</taxon>
        <taxon>Pseudomonadati</taxon>
        <taxon>Lentisphaerota</taxon>
        <taxon>Lentisphaeria</taxon>
        <taxon>Lentisphaerales</taxon>
        <taxon>Lentisphaeraceae</taxon>
        <taxon>Lentisphaeraceae incertae sedis</taxon>
        <taxon>Candidatus Spyradenecus</taxon>
    </lineage>
</organism>
<dbReference type="SFLD" id="SFLDS00003">
    <property type="entry name" value="Haloacid_Dehalogenase"/>
    <property type="match status" value="1"/>
</dbReference>
<dbReference type="PANTHER" id="PTHR43611:SF3">
    <property type="entry name" value="FLAVIN MONONUCLEOTIDE HYDROLASE 1, CHLOROPLATIC"/>
    <property type="match status" value="1"/>
</dbReference>
<dbReference type="SFLD" id="SFLDG01129">
    <property type="entry name" value="C1.5:_HAD__Beta-PGM__Phosphata"/>
    <property type="match status" value="1"/>
</dbReference>
<name>A0A9D1T2L7_9BACT</name>
<dbReference type="NCBIfam" id="TIGR01509">
    <property type="entry name" value="HAD-SF-IA-v3"/>
    <property type="match status" value="1"/>
</dbReference>
<sequence>MKTIQGIVFDFGGVISQAQDAAFFPEVRRLTGWSREEVLAGWKAHRRALDADDVDAQGLYRLIAADRGETLPQATLDALKQLDYDSWSVPNPETLAWARELKAAGFRIGILTNMPTGFIPWFDRCAHDFRALADAEVISGVERVTKPKPEIYALMAQRLGLPPAALLFLDDTQANVDAARACGWHAERFLSVAQAKAALDALP</sequence>
<dbReference type="CDD" id="cd02603">
    <property type="entry name" value="HAD_sEH-N_like"/>
    <property type="match status" value="1"/>
</dbReference>
<gene>
    <name evidence="1" type="ORF">IAC79_05595</name>
</gene>
<dbReference type="InterPro" id="IPR006439">
    <property type="entry name" value="HAD-SF_hydro_IA"/>
</dbReference>
<dbReference type="PRINTS" id="PR00413">
    <property type="entry name" value="HADHALOGNASE"/>
</dbReference>
<reference evidence="1" key="1">
    <citation type="submission" date="2020-10" db="EMBL/GenBank/DDBJ databases">
        <authorList>
            <person name="Gilroy R."/>
        </authorList>
    </citation>
    <scope>NUCLEOTIDE SEQUENCE</scope>
    <source>
        <strain evidence="1">35461</strain>
    </source>
</reference>
<comment type="caution">
    <text evidence="1">The sequence shown here is derived from an EMBL/GenBank/DDBJ whole genome shotgun (WGS) entry which is preliminary data.</text>
</comment>
<dbReference type="SUPFAM" id="SSF56784">
    <property type="entry name" value="HAD-like"/>
    <property type="match status" value="1"/>
</dbReference>